<dbReference type="InterPro" id="IPR002139">
    <property type="entry name" value="Ribo/fructo_kinase"/>
</dbReference>
<dbReference type="NCBIfam" id="TIGR03828">
    <property type="entry name" value="pfkB"/>
    <property type="match status" value="1"/>
</dbReference>
<dbReference type="SUPFAM" id="SSF53613">
    <property type="entry name" value="Ribokinase-like"/>
    <property type="match status" value="1"/>
</dbReference>
<keyword evidence="7" id="KW-0423">Lactose metabolism</keyword>
<dbReference type="Proteomes" id="UP000247523">
    <property type="component" value="Unassembled WGS sequence"/>
</dbReference>
<dbReference type="GO" id="GO:0005829">
    <property type="term" value="C:cytosol"/>
    <property type="evidence" value="ECO:0007669"/>
    <property type="project" value="TreeGrafter"/>
</dbReference>
<evidence type="ECO:0000256" key="7">
    <source>
        <dbReference type="PIRNR" id="PIRNR000535"/>
    </source>
</evidence>
<gene>
    <name evidence="10" type="ORF">C8E03_12223</name>
</gene>
<comment type="caution">
    <text evidence="10">The sequence shown here is derived from an EMBL/GenBank/DDBJ whole genome shotgun (WGS) entry which is preliminary data.</text>
</comment>
<evidence type="ECO:0000256" key="4">
    <source>
        <dbReference type="ARBA" id="ARBA00022777"/>
    </source>
</evidence>
<dbReference type="RefSeq" id="WP_110292053.1">
    <property type="nucleotide sequence ID" value="NZ_QICS01000022.1"/>
</dbReference>
<comment type="function">
    <text evidence="8">Catalyzes the ATP-dependent phosphorylation of fructose-l-phosphate to fructose-l,6-bisphosphate.</text>
</comment>
<keyword evidence="3 7" id="KW-0547">Nucleotide-binding</keyword>
<dbReference type="EMBL" id="QICS01000022">
    <property type="protein sequence ID" value="PXV84765.1"/>
    <property type="molecule type" value="Genomic_DNA"/>
</dbReference>
<reference evidence="10 11" key="1">
    <citation type="submission" date="2018-05" db="EMBL/GenBank/DDBJ databases">
        <title>Genomic Encyclopedia of Type Strains, Phase IV (KMG-IV): sequencing the most valuable type-strain genomes for metagenomic binning, comparative biology and taxonomic classification.</title>
        <authorList>
            <person name="Goeker M."/>
        </authorList>
    </citation>
    <scope>NUCLEOTIDE SEQUENCE [LARGE SCALE GENOMIC DNA]</scope>
    <source>
        <strain evidence="10 11">DSM 28816</strain>
    </source>
</reference>
<organism evidence="10 11">
    <name type="scientific">Lachnotalea glycerini</name>
    <dbReference type="NCBI Taxonomy" id="1763509"/>
    <lineage>
        <taxon>Bacteria</taxon>
        <taxon>Bacillati</taxon>
        <taxon>Bacillota</taxon>
        <taxon>Clostridia</taxon>
        <taxon>Lachnospirales</taxon>
        <taxon>Lachnospiraceae</taxon>
        <taxon>Lachnotalea</taxon>
    </lineage>
</organism>
<evidence type="ECO:0000259" key="9">
    <source>
        <dbReference type="Pfam" id="PF00294"/>
    </source>
</evidence>
<evidence type="ECO:0000256" key="6">
    <source>
        <dbReference type="ARBA" id="ARBA00047745"/>
    </source>
</evidence>
<dbReference type="InterPro" id="IPR011611">
    <property type="entry name" value="PfkB_dom"/>
</dbReference>
<dbReference type="UniPathway" id="UPA00704">
    <property type="reaction ID" value="UER00715"/>
</dbReference>
<comment type="pathway">
    <text evidence="7">Carbohydrate metabolism; D-tagatose 6-phosphate degradation; D-glyceraldehyde 3-phosphate and glycerone phosphate from D-tagatose 6-phosphate: step 1/2.</text>
</comment>
<dbReference type="GO" id="GO:0005988">
    <property type="term" value="P:lactose metabolic process"/>
    <property type="evidence" value="ECO:0007669"/>
    <property type="project" value="UniProtKB-KW"/>
</dbReference>
<evidence type="ECO:0000313" key="11">
    <source>
        <dbReference type="Proteomes" id="UP000247523"/>
    </source>
</evidence>
<dbReference type="InterPro" id="IPR022463">
    <property type="entry name" value="1-PFruKinase"/>
</dbReference>
<dbReference type="GO" id="GO:0008662">
    <property type="term" value="F:1-phosphofructokinase activity"/>
    <property type="evidence" value="ECO:0007669"/>
    <property type="project" value="UniProtKB-UniRule"/>
</dbReference>
<evidence type="ECO:0000256" key="1">
    <source>
        <dbReference type="ARBA" id="ARBA00005380"/>
    </source>
</evidence>
<protein>
    <recommendedName>
        <fullName evidence="7">Tagatose-6-phosphate kinase</fullName>
        <ecNumber evidence="7">2.7.1.144</ecNumber>
    </recommendedName>
</protein>
<evidence type="ECO:0000256" key="5">
    <source>
        <dbReference type="ARBA" id="ARBA00022840"/>
    </source>
</evidence>
<comment type="catalytic activity">
    <reaction evidence="7">
        <text>D-tagatofuranose 6-phosphate + ATP = D-tagatofuranose 1,6-bisphosphate + ADP + H(+)</text>
        <dbReference type="Rhea" id="RHEA:12420"/>
        <dbReference type="ChEBI" id="CHEBI:15378"/>
        <dbReference type="ChEBI" id="CHEBI:30616"/>
        <dbReference type="ChEBI" id="CHEBI:58694"/>
        <dbReference type="ChEBI" id="CHEBI:58695"/>
        <dbReference type="ChEBI" id="CHEBI:456216"/>
        <dbReference type="EC" id="2.7.1.144"/>
    </reaction>
</comment>
<dbReference type="PROSITE" id="PS00583">
    <property type="entry name" value="PFKB_KINASES_1"/>
    <property type="match status" value="1"/>
</dbReference>
<proteinExistence type="inferred from homology"/>
<feature type="domain" description="Carbohydrate kinase PfkB" evidence="9">
    <location>
        <begin position="10"/>
        <end position="289"/>
    </location>
</feature>
<keyword evidence="2 7" id="KW-0808">Transferase</keyword>
<evidence type="ECO:0000256" key="2">
    <source>
        <dbReference type="ARBA" id="ARBA00022679"/>
    </source>
</evidence>
<dbReference type="InterPro" id="IPR002173">
    <property type="entry name" value="Carboh/pur_kinase_PfkB_CS"/>
</dbReference>
<dbReference type="GO" id="GO:0009024">
    <property type="term" value="F:tagatose-6-phosphate kinase activity"/>
    <property type="evidence" value="ECO:0007669"/>
    <property type="project" value="UniProtKB-EC"/>
</dbReference>
<dbReference type="PANTHER" id="PTHR46566:SF2">
    <property type="entry name" value="ATP-DEPENDENT 6-PHOSPHOFRUCTOKINASE ISOZYME 2"/>
    <property type="match status" value="1"/>
</dbReference>
<dbReference type="PIRSF" id="PIRSF000535">
    <property type="entry name" value="1PFK/6PFK/LacC"/>
    <property type="match status" value="1"/>
</dbReference>
<comment type="catalytic activity">
    <reaction evidence="6 8">
        <text>beta-D-fructose 1-phosphate + ATP = beta-D-fructose 1,6-bisphosphate + ADP + H(+)</text>
        <dbReference type="Rhea" id="RHEA:14213"/>
        <dbReference type="ChEBI" id="CHEBI:15378"/>
        <dbReference type="ChEBI" id="CHEBI:30616"/>
        <dbReference type="ChEBI" id="CHEBI:32966"/>
        <dbReference type="ChEBI" id="CHEBI:138881"/>
        <dbReference type="ChEBI" id="CHEBI:456216"/>
        <dbReference type="EC" id="2.7.1.56"/>
    </reaction>
</comment>
<dbReference type="GO" id="GO:0044281">
    <property type="term" value="P:small molecule metabolic process"/>
    <property type="evidence" value="ECO:0007669"/>
    <property type="project" value="UniProtKB-ARBA"/>
</dbReference>
<name>A0A318ELC7_9FIRM</name>
<dbReference type="Gene3D" id="3.40.1190.20">
    <property type="match status" value="1"/>
</dbReference>
<dbReference type="InterPro" id="IPR017583">
    <property type="entry name" value="Tagatose/fructose_Pkinase"/>
</dbReference>
<dbReference type="GO" id="GO:0005524">
    <property type="term" value="F:ATP binding"/>
    <property type="evidence" value="ECO:0007669"/>
    <property type="project" value="UniProtKB-UniRule"/>
</dbReference>
<dbReference type="PRINTS" id="PR00990">
    <property type="entry name" value="RIBOKINASE"/>
</dbReference>
<keyword evidence="5 7" id="KW-0067">ATP-binding</keyword>
<evidence type="ECO:0000256" key="8">
    <source>
        <dbReference type="RuleBase" id="RU369061"/>
    </source>
</evidence>
<dbReference type="GO" id="GO:0016052">
    <property type="term" value="P:carbohydrate catabolic process"/>
    <property type="evidence" value="ECO:0007669"/>
    <property type="project" value="UniProtKB-ARBA"/>
</dbReference>
<dbReference type="NCBIfam" id="TIGR03168">
    <property type="entry name" value="1-PFK"/>
    <property type="match status" value="1"/>
</dbReference>
<dbReference type="CDD" id="cd01164">
    <property type="entry name" value="FruK_PfkB_like"/>
    <property type="match status" value="1"/>
</dbReference>
<dbReference type="Pfam" id="PF00294">
    <property type="entry name" value="PfkB"/>
    <property type="match status" value="1"/>
</dbReference>
<dbReference type="AlphaFoldDB" id="A0A318ELC7"/>
<sequence length="309" mass="32732">MITTVTLNVAIDKAYVVEDFAKNTVTRVQTCSNTAGGKGLNVSKVIKLCGEAIIATGFVGGHAGAYIEDLLKEYNIATDFVHTKSETRSCINILASDGTSTEFLEPGAPVTLDEVNQFYEKINVLIEKSDVITISGSIPKGIDTTIYADLISKIKSKGKKVILDTSGALLADGVKASPTLIKPNQEELEALLGITITNQTEVIEAAKRLHDTGIEFVVVSLGGDGALLVCKDGVFHGKPPKITPVNTVGCGDSMVGAFAVSLSRKLSAENALRYAIAVSAANALTMATGSFHISDMERILPEVEINRLF</sequence>
<keyword evidence="4 8" id="KW-0418">Kinase</keyword>
<accession>A0A318ELC7</accession>
<comment type="similarity">
    <text evidence="7">Belongs to the carbohydrate kinase PfkB family. LacC subfamily.</text>
</comment>
<dbReference type="InterPro" id="IPR029056">
    <property type="entry name" value="Ribokinase-like"/>
</dbReference>
<dbReference type="PANTHER" id="PTHR46566">
    <property type="entry name" value="1-PHOSPHOFRUCTOKINASE-RELATED"/>
    <property type="match status" value="1"/>
</dbReference>
<comment type="similarity">
    <text evidence="1">Belongs to the carbohydrate kinase pfkB family.</text>
</comment>
<dbReference type="FunFam" id="3.40.1190.20:FF:000001">
    <property type="entry name" value="Phosphofructokinase"/>
    <property type="match status" value="1"/>
</dbReference>
<dbReference type="GO" id="GO:2001059">
    <property type="term" value="P:D-tagatose 6-phosphate catabolic process"/>
    <property type="evidence" value="ECO:0007669"/>
    <property type="project" value="UniProtKB-UniPathway"/>
</dbReference>
<evidence type="ECO:0000313" key="10">
    <source>
        <dbReference type="EMBL" id="PXV84765.1"/>
    </source>
</evidence>
<evidence type="ECO:0000256" key="3">
    <source>
        <dbReference type="ARBA" id="ARBA00022741"/>
    </source>
</evidence>
<dbReference type="EC" id="2.7.1.144" evidence="7"/>